<evidence type="ECO:0000313" key="17">
    <source>
        <dbReference type="Proteomes" id="UP000264693"/>
    </source>
</evidence>
<keyword evidence="11" id="KW-1133">Transmembrane helix</keyword>
<dbReference type="InterPro" id="IPR003594">
    <property type="entry name" value="HATPase_dom"/>
</dbReference>
<keyword evidence="4" id="KW-0597">Phosphoprotein</keyword>
<dbReference type="GO" id="GO:0016020">
    <property type="term" value="C:membrane"/>
    <property type="evidence" value="ECO:0007669"/>
    <property type="project" value="UniProtKB-SubCell"/>
</dbReference>
<dbReference type="SMART" id="SM00387">
    <property type="entry name" value="HATPase_c"/>
    <property type="match status" value="1"/>
</dbReference>
<evidence type="ECO:0000256" key="7">
    <source>
        <dbReference type="ARBA" id="ARBA00022777"/>
    </source>
</evidence>
<reference evidence="15" key="2">
    <citation type="submission" date="2017-09" db="EMBL/GenBank/DDBJ databases">
        <authorList>
            <person name="Perez-Cataluna A."/>
            <person name="Figueras M.J."/>
            <person name="Salas-Masso N."/>
        </authorList>
    </citation>
    <scope>NUCLEOTIDE SEQUENCE</scope>
    <source>
        <strain evidence="15">CECT 7727</strain>
    </source>
</reference>
<evidence type="ECO:0000256" key="6">
    <source>
        <dbReference type="ARBA" id="ARBA00022741"/>
    </source>
</evidence>
<feature type="transmembrane region" description="Helical" evidence="11">
    <location>
        <begin position="12"/>
        <end position="30"/>
    </location>
</feature>
<evidence type="ECO:0000256" key="9">
    <source>
        <dbReference type="ARBA" id="ARBA00023012"/>
    </source>
</evidence>
<keyword evidence="16" id="KW-1185">Reference proteome</keyword>
<dbReference type="RefSeq" id="WP_099311853.1">
    <property type="nucleotide sequence ID" value="NZ_CP032101.1"/>
</dbReference>
<dbReference type="Gene3D" id="1.10.287.130">
    <property type="match status" value="1"/>
</dbReference>
<evidence type="ECO:0000256" key="11">
    <source>
        <dbReference type="SAM" id="Phobius"/>
    </source>
</evidence>
<dbReference type="SUPFAM" id="SSF55874">
    <property type="entry name" value="ATPase domain of HSP90 chaperone/DNA topoisomerase II/histidine kinase"/>
    <property type="match status" value="1"/>
</dbReference>
<dbReference type="Pfam" id="PF00672">
    <property type="entry name" value="HAMP"/>
    <property type="match status" value="1"/>
</dbReference>
<reference evidence="14 17" key="3">
    <citation type="submission" date="2018-08" db="EMBL/GenBank/DDBJ databases">
        <title>Complete genome of the Arcobacter marinus type strain JCM 15502.</title>
        <authorList>
            <person name="Miller W.G."/>
            <person name="Yee E."/>
            <person name="Huynh S."/>
            <person name="Parker C.T."/>
        </authorList>
    </citation>
    <scope>NUCLEOTIDE SEQUENCE [LARGE SCALE GENOMIC DNA]</scope>
    <source>
        <strain evidence="14 17">JCM 15502</strain>
    </source>
</reference>
<evidence type="ECO:0000256" key="4">
    <source>
        <dbReference type="ARBA" id="ARBA00022553"/>
    </source>
</evidence>
<dbReference type="GO" id="GO:0000155">
    <property type="term" value="F:phosphorelay sensor kinase activity"/>
    <property type="evidence" value="ECO:0007669"/>
    <property type="project" value="InterPro"/>
</dbReference>
<keyword evidence="8" id="KW-0067">ATP-binding</keyword>
<keyword evidence="7 14" id="KW-0418">Kinase</keyword>
<dbReference type="GO" id="GO:0005524">
    <property type="term" value="F:ATP binding"/>
    <property type="evidence" value="ECO:0007669"/>
    <property type="project" value="UniProtKB-KW"/>
</dbReference>
<dbReference type="EMBL" id="NXAO01000050">
    <property type="protein sequence ID" value="PHO14631.1"/>
    <property type="molecule type" value="Genomic_DNA"/>
</dbReference>
<dbReference type="Gene3D" id="3.30.565.10">
    <property type="entry name" value="Histidine kinase-like ATPase, C-terminal domain"/>
    <property type="match status" value="1"/>
</dbReference>
<reference evidence="16" key="1">
    <citation type="submission" date="2017-09" db="EMBL/GenBank/DDBJ databases">
        <title>Arcobacter canalis sp. nov., a new species isolated from a water canal contaminated with urban sewage.</title>
        <authorList>
            <person name="Perez-Cataluna A."/>
            <person name="Salas-Masso N."/>
            <person name="Figueras M.J."/>
        </authorList>
    </citation>
    <scope>NUCLEOTIDE SEQUENCE [LARGE SCALE GENOMIC DNA]</scope>
    <source>
        <strain evidence="16">CECT 7727</strain>
    </source>
</reference>
<dbReference type="KEGG" id="amar:AMRN_2585"/>
<keyword evidence="11" id="KW-0472">Membrane</keyword>
<dbReference type="PANTHER" id="PTHR43065">
    <property type="entry name" value="SENSOR HISTIDINE KINASE"/>
    <property type="match status" value="1"/>
</dbReference>
<dbReference type="Proteomes" id="UP000264693">
    <property type="component" value="Chromosome"/>
</dbReference>
<keyword evidence="9" id="KW-0902">Two-component regulatory system</keyword>
<dbReference type="Gene3D" id="6.10.340.10">
    <property type="match status" value="1"/>
</dbReference>
<dbReference type="SUPFAM" id="SSF47384">
    <property type="entry name" value="Homodimeric domain of signal transducing histidine kinase"/>
    <property type="match status" value="1"/>
</dbReference>
<dbReference type="InterPro" id="IPR004358">
    <property type="entry name" value="Sig_transdc_His_kin-like_C"/>
</dbReference>
<evidence type="ECO:0000256" key="8">
    <source>
        <dbReference type="ARBA" id="ARBA00022840"/>
    </source>
</evidence>
<evidence type="ECO:0000256" key="1">
    <source>
        <dbReference type="ARBA" id="ARBA00000085"/>
    </source>
</evidence>
<dbReference type="AlphaFoldDB" id="A0A347TNV8"/>
<name>A0A347TNV8_9BACT</name>
<dbReference type="EC" id="2.7.13.3" evidence="3"/>
<feature type="domain" description="Histidine kinase" evidence="12">
    <location>
        <begin position="338"/>
        <end position="553"/>
    </location>
</feature>
<comment type="subcellular location">
    <subcellularLocation>
        <location evidence="2">Membrane</location>
    </subcellularLocation>
</comment>
<keyword evidence="11" id="KW-0812">Transmembrane</keyword>
<comment type="catalytic activity">
    <reaction evidence="1">
        <text>ATP + protein L-histidine = ADP + protein N-phospho-L-histidine.</text>
        <dbReference type="EC" id="2.7.13.3"/>
    </reaction>
</comment>
<gene>
    <name evidence="14" type="ORF">AMRN_2585</name>
    <name evidence="15" type="ORF">CPH92_11050</name>
</gene>
<feature type="domain" description="HAMP" evidence="13">
    <location>
        <begin position="263"/>
        <end position="310"/>
    </location>
</feature>
<dbReference type="CDD" id="cd00075">
    <property type="entry name" value="HATPase"/>
    <property type="match status" value="1"/>
</dbReference>
<dbReference type="PROSITE" id="PS50109">
    <property type="entry name" value="HIS_KIN"/>
    <property type="match status" value="1"/>
</dbReference>
<dbReference type="InterPro" id="IPR005467">
    <property type="entry name" value="His_kinase_dom"/>
</dbReference>
<evidence type="ECO:0000256" key="2">
    <source>
        <dbReference type="ARBA" id="ARBA00004370"/>
    </source>
</evidence>
<dbReference type="PROSITE" id="PS50885">
    <property type="entry name" value="HAMP"/>
    <property type="match status" value="1"/>
</dbReference>
<dbReference type="InterPro" id="IPR036097">
    <property type="entry name" value="HisK_dim/P_sf"/>
</dbReference>
<accession>A0A347TNV8</accession>
<feature type="coiled-coil region" evidence="10">
    <location>
        <begin position="246"/>
        <end position="322"/>
    </location>
</feature>
<dbReference type="Proteomes" id="UP000224740">
    <property type="component" value="Unassembled WGS sequence"/>
</dbReference>
<keyword evidence="6" id="KW-0547">Nucleotide-binding</keyword>
<keyword evidence="10" id="KW-0175">Coiled coil</keyword>
<proteinExistence type="predicted"/>
<dbReference type="PANTHER" id="PTHR43065:SF46">
    <property type="entry name" value="C4-DICARBOXYLATE TRANSPORT SENSOR PROTEIN DCTB"/>
    <property type="match status" value="1"/>
</dbReference>
<dbReference type="EMBL" id="CP032101">
    <property type="protein sequence ID" value="AXX88286.1"/>
    <property type="molecule type" value="Genomic_DNA"/>
</dbReference>
<evidence type="ECO:0000256" key="5">
    <source>
        <dbReference type="ARBA" id="ARBA00022679"/>
    </source>
</evidence>
<sequence length="558" mass="64823">MKKQLKIRTKFIFLGIVGTIALIINVFMAIDISKLGLKSVNDVFKDSTEVQKIQQELIAPMYYLRELSLSLVIAPNDNIRDNINIKLEKVLNKLDEKFKLENKQIKNEWFSYKKRLEVTRGYIKKGFEEGAYINVNDDERKQFFILIRKLLNKQSKELQKSSRTFEQAKENITTSRFVIILVSLILGIFILFWGWFVIVKIAKSIEQLKKGHIKFFKFLKDKNSEDNIGIILDSDDELGDMARIINKEMEEAKDALHKDLELIESATKMLEELKQGNLNRRIFANAKSKELNLLKRVINEMVDNLENKIQQEINQRMQQEKLLTQQSKLASMGEMIGNIAHQWRQPLSELNAILMNVETRYKFGDFDDKFIENSVFECNEITSYMSNTISDFQNFFKPSKTKVNFNITKACNKAIGILQSSLKHHNIKYKGSCEQDILVYGYPNEFSQAILNILSNAKDVLIQRNVENPYIHIDVTIGKKYTLIHIKDNGRGIEEKYLDRIFEPYFTTKHAKQGTGIGLYMSKQIIEGNMDGILKVRNNKKGACFTIKLKNSNDNYKE</sequence>
<evidence type="ECO:0000256" key="10">
    <source>
        <dbReference type="SAM" id="Coils"/>
    </source>
</evidence>
<evidence type="ECO:0000313" key="14">
    <source>
        <dbReference type="EMBL" id="AXX88286.1"/>
    </source>
</evidence>
<feature type="transmembrane region" description="Helical" evidence="11">
    <location>
        <begin position="177"/>
        <end position="199"/>
    </location>
</feature>
<evidence type="ECO:0000259" key="12">
    <source>
        <dbReference type="PROSITE" id="PS50109"/>
    </source>
</evidence>
<evidence type="ECO:0000313" key="15">
    <source>
        <dbReference type="EMBL" id="PHO14631.1"/>
    </source>
</evidence>
<dbReference type="InterPro" id="IPR003660">
    <property type="entry name" value="HAMP_dom"/>
</dbReference>
<dbReference type="InterPro" id="IPR036890">
    <property type="entry name" value="HATPase_C_sf"/>
</dbReference>
<evidence type="ECO:0000256" key="3">
    <source>
        <dbReference type="ARBA" id="ARBA00012438"/>
    </source>
</evidence>
<protein>
    <recommendedName>
        <fullName evidence="3">histidine kinase</fullName>
        <ecNumber evidence="3">2.7.13.3</ecNumber>
    </recommendedName>
</protein>
<dbReference type="PRINTS" id="PR00344">
    <property type="entry name" value="BCTRLSENSOR"/>
</dbReference>
<keyword evidence="5" id="KW-0808">Transferase</keyword>
<evidence type="ECO:0000313" key="16">
    <source>
        <dbReference type="Proteomes" id="UP000224740"/>
    </source>
</evidence>
<dbReference type="Pfam" id="PF02518">
    <property type="entry name" value="HATPase_c"/>
    <property type="match status" value="1"/>
</dbReference>
<organism evidence="14 17">
    <name type="scientific">Malaciobacter marinus</name>
    <dbReference type="NCBI Taxonomy" id="505249"/>
    <lineage>
        <taxon>Bacteria</taxon>
        <taxon>Pseudomonadati</taxon>
        <taxon>Campylobacterota</taxon>
        <taxon>Epsilonproteobacteria</taxon>
        <taxon>Campylobacterales</taxon>
        <taxon>Arcobacteraceae</taxon>
        <taxon>Malaciobacter</taxon>
    </lineage>
</organism>
<evidence type="ECO:0000259" key="13">
    <source>
        <dbReference type="PROSITE" id="PS50885"/>
    </source>
</evidence>